<accession>A0A3S4NQ43</accession>
<evidence type="ECO:0000256" key="2">
    <source>
        <dbReference type="ARBA" id="ARBA00006948"/>
    </source>
</evidence>
<dbReference type="InterPro" id="IPR006904">
    <property type="entry name" value="DUF716"/>
</dbReference>
<name>A0A3S4NQ43_9MAGN</name>
<keyword evidence="3 7" id="KW-0812">Transmembrane</keyword>
<feature type="compositionally biased region" description="Pro residues" evidence="6">
    <location>
        <begin position="169"/>
        <end position="202"/>
    </location>
</feature>
<evidence type="ECO:0000256" key="6">
    <source>
        <dbReference type="SAM" id="MobiDB-lite"/>
    </source>
</evidence>
<reference evidence="8 9" key="1">
    <citation type="journal article" date="2019" name="Nat. Plants">
        <title>Stout camphor tree genome fills gaps in understanding of flowering plant genome evolution.</title>
        <authorList>
            <person name="Chaw S.M."/>
            <person name="Liu Y.C."/>
            <person name="Wu Y.W."/>
            <person name="Wang H.Y."/>
            <person name="Lin C.I."/>
            <person name="Wu C.S."/>
            <person name="Ke H.M."/>
            <person name="Chang L.Y."/>
            <person name="Hsu C.Y."/>
            <person name="Yang H.T."/>
            <person name="Sudianto E."/>
            <person name="Hsu M.H."/>
            <person name="Wu K.P."/>
            <person name="Wang L.N."/>
            <person name="Leebens-Mack J.H."/>
            <person name="Tsai I.J."/>
        </authorList>
    </citation>
    <scope>NUCLEOTIDE SEQUENCE [LARGE SCALE GENOMIC DNA]</scope>
    <source>
        <strain evidence="9">cv. Chaw 1501</strain>
        <tissue evidence="8">Young leaves</tissue>
    </source>
</reference>
<organism evidence="8 9">
    <name type="scientific">Cinnamomum micranthum f. kanehirae</name>
    <dbReference type="NCBI Taxonomy" id="337451"/>
    <lineage>
        <taxon>Eukaryota</taxon>
        <taxon>Viridiplantae</taxon>
        <taxon>Streptophyta</taxon>
        <taxon>Embryophyta</taxon>
        <taxon>Tracheophyta</taxon>
        <taxon>Spermatophyta</taxon>
        <taxon>Magnoliopsida</taxon>
        <taxon>Magnoliidae</taxon>
        <taxon>Laurales</taxon>
        <taxon>Lauraceae</taxon>
        <taxon>Cinnamomum</taxon>
    </lineage>
</organism>
<comment type="caution">
    <text evidence="8">The sequence shown here is derived from an EMBL/GenBank/DDBJ whole genome shotgun (WGS) entry which is preliminary data.</text>
</comment>
<dbReference type="AlphaFoldDB" id="A0A3S4NQ43"/>
<dbReference type="OrthoDB" id="1924702at2759"/>
<keyword evidence="9" id="KW-1185">Reference proteome</keyword>
<dbReference type="PANTHER" id="PTHR47830:SF1">
    <property type="entry name" value="OS11G0534100 PROTEIN"/>
    <property type="match status" value="1"/>
</dbReference>
<comment type="similarity">
    <text evidence="2">Belongs to the TMEM45 family.</text>
</comment>
<evidence type="ECO:0000256" key="7">
    <source>
        <dbReference type="SAM" id="Phobius"/>
    </source>
</evidence>
<keyword evidence="5 7" id="KW-0472">Membrane</keyword>
<evidence type="ECO:0000313" key="8">
    <source>
        <dbReference type="EMBL" id="RWR80111.1"/>
    </source>
</evidence>
<feature type="transmembrane region" description="Helical" evidence="7">
    <location>
        <begin position="91"/>
        <end position="113"/>
    </location>
</feature>
<feature type="region of interest" description="Disordered" evidence="6">
    <location>
        <begin position="163"/>
        <end position="202"/>
    </location>
</feature>
<gene>
    <name evidence="8" type="ORF">CKAN_00872900</name>
</gene>
<comment type="subcellular location">
    <subcellularLocation>
        <location evidence="1">Membrane</location>
        <topology evidence="1">Multi-pass membrane protein</topology>
    </subcellularLocation>
</comment>
<protein>
    <submittedName>
        <fullName evidence="8">Uncharacterized protein</fullName>
    </submittedName>
</protein>
<evidence type="ECO:0000256" key="1">
    <source>
        <dbReference type="ARBA" id="ARBA00004141"/>
    </source>
</evidence>
<evidence type="ECO:0000256" key="3">
    <source>
        <dbReference type="ARBA" id="ARBA00022692"/>
    </source>
</evidence>
<evidence type="ECO:0000256" key="5">
    <source>
        <dbReference type="ARBA" id="ARBA00023136"/>
    </source>
</evidence>
<dbReference type="Pfam" id="PF04819">
    <property type="entry name" value="DUF716"/>
    <property type="match status" value="1"/>
</dbReference>
<evidence type="ECO:0000256" key="4">
    <source>
        <dbReference type="ARBA" id="ARBA00022989"/>
    </source>
</evidence>
<evidence type="ECO:0000313" key="9">
    <source>
        <dbReference type="Proteomes" id="UP000283530"/>
    </source>
</evidence>
<feature type="transmembrane region" description="Helical" evidence="7">
    <location>
        <begin position="328"/>
        <end position="348"/>
    </location>
</feature>
<sequence length="386" mass="41519">MPLLATIVARSSSISTTIPPAAVAAASALIAIGFDGRLMDEQIFTSVVGGDEAEAVLAVEPLHDAARSGVLRHLQTIRNLTSHSTRKKKTLISLSLSSSLMIFLIPSQIPFLFRRQTIPPIFFFFFDYSSKSPQTTPASLPHHLLPHHLHHPRSFPLLRIRSSRQGTHPRPPPLFPPVPRLPPPLPPPLPLPPPPPHHLPPPPSHDLSFALLSASFFLRSFVSASASSLQTSNLQAKCDSISARISAASAALSLALSFNPRLFVADAALSASLCLQGLWVLQTGLSLYVEGFIPDGCHQLLDVVRGVEGSTMCELEESKVRAGALLDLMFVFHVMFVVVVVVVVYAVVARVVGARKLGGAYEPLPTSVGAVDVNHVQMKAMTNTQA</sequence>
<keyword evidence="4 7" id="KW-1133">Transmembrane helix</keyword>
<proteinExistence type="inferred from homology"/>
<dbReference type="PANTHER" id="PTHR47830">
    <property type="entry name" value="OS11G0534100 PROTEIN"/>
    <property type="match status" value="1"/>
</dbReference>
<dbReference type="GO" id="GO:0016020">
    <property type="term" value="C:membrane"/>
    <property type="evidence" value="ECO:0007669"/>
    <property type="project" value="UniProtKB-SubCell"/>
</dbReference>
<dbReference type="Proteomes" id="UP000283530">
    <property type="component" value="Unassembled WGS sequence"/>
</dbReference>
<dbReference type="EMBL" id="QPKB01000003">
    <property type="protein sequence ID" value="RWR80111.1"/>
    <property type="molecule type" value="Genomic_DNA"/>
</dbReference>